<name>A0AAN8IHL0_9EURO</name>
<keyword evidence="2" id="KW-1185">Reference proteome</keyword>
<evidence type="ECO:0000313" key="1">
    <source>
        <dbReference type="EMBL" id="KAK5948142.1"/>
    </source>
</evidence>
<dbReference type="Proteomes" id="UP001316803">
    <property type="component" value="Unassembled WGS sequence"/>
</dbReference>
<sequence length="55" mass="6263">MPTTVEEIVKLVMKSDKSQDEEDQKRELIKENLHLIDEINTALLDAGWPPSDGIE</sequence>
<gene>
    <name evidence="1" type="ORF">OHC33_010795</name>
</gene>
<evidence type="ECO:0000313" key="2">
    <source>
        <dbReference type="Proteomes" id="UP001316803"/>
    </source>
</evidence>
<protein>
    <submittedName>
        <fullName evidence="1">Uncharacterized protein</fullName>
    </submittedName>
</protein>
<accession>A0AAN8IHL0</accession>
<dbReference type="AlphaFoldDB" id="A0AAN8IHL0"/>
<reference evidence="1 2" key="1">
    <citation type="submission" date="2022-12" db="EMBL/GenBank/DDBJ databases">
        <title>Genomic features and morphological characterization of a novel Knufia sp. strain isolated from spacecraft assembly facility.</title>
        <authorList>
            <person name="Teixeira M."/>
            <person name="Chander A.M."/>
            <person name="Stajich J.E."/>
            <person name="Venkateswaran K."/>
        </authorList>
    </citation>
    <scope>NUCLEOTIDE SEQUENCE [LARGE SCALE GENOMIC DNA]</scope>
    <source>
        <strain evidence="1 2">FJI-L2-BK-P2</strain>
    </source>
</reference>
<comment type="caution">
    <text evidence="1">The sequence shown here is derived from an EMBL/GenBank/DDBJ whole genome shotgun (WGS) entry which is preliminary data.</text>
</comment>
<dbReference type="EMBL" id="JAKLMC020000052">
    <property type="protein sequence ID" value="KAK5948142.1"/>
    <property type="molecule type" value="Genomic_DNA"/>
</dbReference>
<organism evidence="1 2">
    <name type="scientific">Knufia fluminis</name>
    <dbReference type="NCBI Taxonomy" id="191047"/>
    <lineage>
        <taxon>Eukaryota</taxon>
        <taxon>Fungi</taxon>
        <taxon>Dikarya</taxon>
        <taxon>Ascomycota</taxon>
        <taxon>Pezizomycotina</taxon>
        <taxon>Eurotiomycetes</taxon>
        <taxon>Chaetothyriomycetidae</taxon>
        <taxon>Chaetothyriales</taxon>
        <taxon>Trichomeriaceae</taxon>
        <taxon>Knufia</taxon>
    </lineage>
</organism>
<proteinExistence type="predicted"/>